<keyword evidence="3 6" id="KW-0812">Transmembrane</keyword>
<evidence type="ECO:0008006" key="9">
    <source>
        <dbReference type="Google" id="ProtNLM"/>
    </source>
</evidence>
<comment type="subcellular location">
    <subcellularLocation>
        <location evidence="1">Membrane</location>
        <topology evidence="1">Multi-pass membrane protein</topology>
    </subcellularLocation>
</comment>
<organism evidence="7 8">
    <name type="scientific">Actinoallomurus acaciae</name>
    <dbReference type="NCBI Taxonomy" id="502577"/>
    <lineage>
        <taxon>Bacteria</taxon>
        <taxon>Bacillati</taxon>
        <taxon>Actinomycetota</taxon>
        <taxon>Actinomycetes</taxon>
        <taxon>Streptosporangiales</taxon>
        <taxon>Thermomonosporaceae</taxon>
        <taxon>Actinoallomurus</taxon>
    </lineage>
</organism>
<evidence type="ECO:0000256" key="1">
    <source>
        <dbReference type="ARBA" id="ARBA00004141"/>
    </source>
</evidence>
<dbReference type="PANTHER" id="PTHR42718:SF9">
    <property type="entry name" value="MAJOR FACILITATOR SUPERFAMILY MULTIDRUG TRANSPORTER MFSC"/>
    <property type="match status" value="1"/>
</dbReference>
<dbReference type="SUPFAM" id="SSF103473">
    <property type="entry name" value="MFS general substrate transporter"/>
    <property type="match status" value="1"/>
</dbReference>
<dbReference type="RefSeq" id="WP_378210744.1">
    <property type="nucleotide sequence ID" value="NZ_JBHLZP010000428.1"/>
</dbReference>
<proteinExistence type="predicted"/>
<keyword evidence="8" id="KW-1185">Reference proteome</keyword>
<feature type="transmembrane region" description="Helical" evidence="6">
    <location>
        <begin position="75"/>
        <end position="93"/>
    </location>
</feature>
<dbReference type="Gene3D" id="1.20.1720.10">
    <property type="entry name" value="Multidrug resistance protein D"/>
    <property type="match status" value="1"/>
</dbReference>
<evidence type="ECO:0000256" key="5">
    <source>
        <dbReference type="ARBA" id="ARBA00023136"/>
    </source>
</evidence>
<keyword evidence="2" id="KW-0813">Transport</keyword>
<reference evidence="7 8" key="1">
    <citation type="submission" date="2024-09" db="EMBL/GenBank/DDBJ databases">
        <authorList>
            <person name="Sun Q."/>
            <person name="Mori K."/>
        </authorList>
    </citation>
    <scope>NUCLEOTIDE SEQUENCE [LARGE SCALE GENOMIC DNA]</scope>
    <source>
        <strain evidence="7 8">TBRC 0563</strain>
    </source>
</reference>
<dbReference type="Proteomes" id="UP001589627">
    <property type="component" value="Unassembled WGS sequence"/>
</dbReference>
<evidence type="ECO:0000256" key="6">
    <source>
        <dbReference type="SAM" id="Phobius"/>
    </source>
</evidence>
<gene>
    <name evidence="7" type="ORF">ACFFNX_37250</name>
</gene>
<keyword evidence="4 6" id="KW-1133">Transmembrane helix</keyword>
<feature type="transmembrane region" description="Helical" evidence="6">
    <location>
        <begin position="44"/>
        <end position="69"/>
    </location>
</feature>
<evidence type="ECO:0000256" key="2">
    <source>
        <dbReference type="ARBA" id="ARBA00022448"/>
    </source>
</evidence>
<name>A0ABV5YRY5_9ACTN</name>
<evidence type="ECO:0000313" key="8">
    <source>
        <dbReference type="Proteomes" id="UP001589627"/>
    </source>
</evidence>
<feature type="transmembrane region" description="Helical" evidence="6">
    <location>
        <begin position="12"/>
        <end position="37"/>
    </location>
</feature>
<sequence>MPDQAPPAYPRRWLTLAVLALSPLVIVVDTTIVNVAIPTFAVSLYAGATALEWIVDAYTLVFAALLPAGSMGDRYGLGVAAVGSIAATGYTHVMKDRSGSRSIGAAAAIARHLDSTAAHTLHTHAANAFVHGAALGLAISACSPRSPPTGPSPAAPRDPSGR</sequence>
<keyword evidence="5 6" id="KW-0472">Membrane</keyword>
<accession>A0ABV5YRY5</accession>
<protein>
    <recommendedName>
        <fullName evidence="9">MFS transporter</fullName>
    </recommendedName>
</protein>
<dbReference type="InterPro" id="IPR036259">
    <property type="entry name" value="MFS_trans_sf"/>
</dbReference>
<dbReference type="PANTHER" id="PTHR42718">
    <property type="entry name" value="MAJOR FACILITATOR SUPERFAMILY MULTIDRUG TRANSPORTER MFSC"/>
    <property type="match status" value="1"/>
</dbReference>
<evidence type="ECO:0000256" key="3">
    <source>
        <dbReference type="ARBA" id="ARBA00022692"/>
    </source>
</evidence>
<evidence type="ECO:0000256" key="4">
    <source>
        <dbReference type="ARBA" id="ARBA00022989"/>
    </source>
</evidence>
<comment type="caution">
    <text evidence="7">The sequence shown here is derived from an EMBL/GenBank/DDBJ whole genome shotgun (WGS) entry which is preliminary data.</text>
</comment>
<dbReference type="EMBL" id="JBHLZP010000428">
    <property type="protein sequence ID" value="MFB9837825.1"/>
    <property type="molecule type" value="Genomic_DNA"/>
</dbReference>
<evidence type="ECO:0000313" key="7">
    <source>
        <dbReference type="EMBL" id="MFB9837825.1"/>
    </source>
</evidence>